<sequence>MPTTRINGIPLDHDRTGSGPPVLMIMGSGAAKSAWHLHQVPALVAEGFEVVTFTNRGIPPSGGEPGFTLGDMAADTIGLIEHLGIGPCSIVGMSLGARVAREVARTRPDLVSRLVLVAPRGRLDRMRAAGNAAEIALADSGVTLPPRYRAVMRAVQNLSPRTLADDQRIADWLDIFELAVTDGPGVRTQLDLSAVEDRLEDLTGITASCRVIAFADDIVAPPHLAEEIARTLPRADCHVVPHCGHYGYLERPDQVNRLITEFLRAPETTQE</sequence>
<name>A0A1I4H3K0_9ACTN</name>
<dbReference type="PANTHER" id="PTHR43798:SF31">
    <property type="entry name" value="AB HYDROLASE SUPERFAMILY PROTEIN YCLE"/>
    <property type="match status" value="1"/>
</dbReference>
<dbReference type="OrthoDB" id="3210844at2"/>
<organism evidence="3 4">
    <name type="scientific">Streptomyces pini</name>
    <dbReference type="NCBI Taxonomy" id="1520580"/>
    <lineage>
        <taxon>Bacteria</taxon>
        <taxon>Bacillati</taxon>
        <taxon>Actinomycetota</taxon>
        <taxon>Actinomycetes</taxon>
        <taxon>Kitasatosporales</taxon>
        <taxon>Streptomycetaceae</taxon>
        <taxon>Streptomyces</taxon>
    </lineage>
</organism>
<dbReference type="AlphaFoldDB" id="A0A1I4H3K0"/>
<dbReference type="RefSeq" id="WP_093851397.1">
    <property type="nucleotide sequence ID" value="NZ_FOSG01000017.1"/>
</dbReference>
<accession>A0A1I4H3K0</accession>
<evidence type="ECO:0000313" key="3">
    <source>
        <dbReference type="EMBL" id="SFL35961.1"/>
    </source>
</evidence>
<protein>
    <submittedName>
        <fullName evidence="3">Pimeloyl-ACP methyl ester carboxylesterase</fullName>
    </submittedName>
</protein>
<evidence type="ECO:0000256" key="1">
    <source>
        <dbReference type="ARBA" id="ARBA00022801"/>
    </source>
</evidence>
<keyword evidence="4" id="KW-1185">Reference proteome</keyword>
<reference evidence="4" key="1">
    <citation type="submission" date="2016-10" db="EMBL/GenBank/DDBJ databases">
        <authorList>
            <person name="Varghese N."/>
            <person name="Submissions S."/>
        </authorList>
    </citation>
    <scope>NUCLEOTIDE SEQUENCE [LARGE SCALE GENOMIC DNA]</scope>
    <source>
        <strain evidence="4">PL19</strain>
    </source>
</reference>
<dbReference type="GO" id="GO:0016020">
    <property type="term" value="C:membrane"/>
    <property type="evidence" value="ECO:0007669"/>
    <property type="project" value="TreeGrafter"/>
</dbReference>
<dbReference type="Gene3D" id="3.40.50.1820">
    <property type="entry name" value="alpha/beta hydrolase"/>
    <property type="match status" value="1"/>
</dbReference>
<dbReference type="PANTHER" id="PTHR43798">
    <property type="entry name" value="MONOACYLGLYCEROL LIPASE"/>
    <property type="match status" value="1"/>
</dbReference>
<dbReference type="SUPFAM" id="SSF53474">
    <property type="entry name" value="alpha/beta-Hydrolases"/>
    <property type="match status" value="1"/>
</dbReference>
<proteinExistence type="predicted"/>
<dbReference type="Proteomes" id="UP000198928">
    <property type="component" value="Unassembled WGS sequence"/>
</dbReference>
<feature type="domain" description="AB hydrolase-1" evidence="2">
    <location>
        <begin position="27"/>
        <end position="257"/>
    </location>
</feature>
<keyword evidence="1" id="KW-0378">Hydrolase</keyword>
<dbReference type="GO" id="GO:0016787">
    <property type="term" value="F:hydrolase activity"/>
    <property type="evidence" value="ECO:0007669"/>
    <property type="project" value="UniProtKB-KW"/>
</dbReference>
<gene>
    <name evidence="3" type="ORF">SAMN05192584_117107</name>
</gene>
<dbReference type="InterPro" id="IPR000073">
    <property type="entry name" value="AB_hydrolase_1"/>
</dbReference>
<dbReference type="Pfam" id="PF12697">
    <property type="entry name" value="Abhydrolase_6"/>
    <property type="match status" value="1"/>
</dbReference>
<evidence type="ECO:0000313" key="4">
    <source>
        <dbReference type="Proteomes" id="UP000198928"/>
    </source>
</evidence>
<dbReference type="EMBL" id="FOSG01000017">
    <property type="protein sequence ID" value="SFL35961.1"/>
    <property type="molecule type" value="Genomic_DNA"/>
</dbReference>
<evidence type="ECO:0000259" key="2">
    <source>
        <dbReference type="Pfam" id="PF12697"/>
    </source>
</evidence>
<dbReference type="InterPro" id="IPR050266">
    <property type="entry name" value="AB_hydrolase_sf"/>
</dbReference>
<dbReference type="InterPro" id="IPR029058">
    <property type="entry name" value="AB_hydrolase_fold"/>
</dbReference>